<proteinExistence type="predicted"/>
<keyword evidence="2" id="KW-0472">Membrane</keyword>
<feature type="compositionally biased region" description="Pro residues" evidence="1">
    <location>
        <begin position="65"/>
        <end position="74"/>
    </location>
</feature>
<feature type="region of interest" description="Disordered" evidence="1">
    <location>
        <begin position="55"/>
        <end position="84"/>
    </location>
</feature>
<evidence type="ECO:0000313" key="3">
    <source>
        <dbReference type="EMBL" id="MDQ1106105.1"/>
    </source>
</evidence>
<protein>
    <submittedName>
        <fullName evidence="3">Uncharacterized protein</fullName>
    </submittedName>
</protein>
<reference evidence="3" key="1">
    <citation type="submission" date="2023-07" db="EMBL/GenBank/DDBJ databases">
        <title>Functional and genomic diversity of the sorghum phyllosphere microbiome.</title>
        <authorList>
            <person name="Shade A."/>
        </authorList>
    </citation>
    <scope>NUCLEOTIDE SEQUENCE</scope>
    <source>
        <strain evidence="3">SORGH_AS_1067</strain>
    </source>
</reference>
<dbReference type="RefSeq" id="WP_307202952.1">
    <property type="nucleotide sequence ID" value="NZ_JAUTAN010000001.1"/>
</dbReference>
<feature type="region of interest" description="Disordered" evidence="1">
    <location>
        <begin position="112"/>
        <end position="167"/>
    </location>
</feature>
<organism evidence="3 4">
    <name type="scientific">Nocardioides zeae</name>
    <dbReference type="NCBI Taxonomy" id="1457234"/>
    <lineage>
        <taxon>Bacteria</taxon>
        <taxon>Bacillati</taxon>
        <taxon>Actinomycetota</taxon>
        <taxon>Actinomycetes</taxon>
        <taxon>Propionibacteriales</taxon>
        <taxon>Nocardioidaceae</taxon>
        <taxon>Nocardioides</taxon>
    </lineage>
</organism>
<dbReference type="EMBL" id="JAUTAN010000001">
    <property type="protein sequence ID" value="MDQ1106105.1"/>
    <property type="molecule type" value="Genomic_DNA"/>
</dbReference>
<gene>
    <name evidence="3" type="ORF">QE405_003389</name>
</gene>
<accession>A0AAJ1U1B7</accession>
<dbReference type="Proteomes" id="UP001239215">
    <property type="component" value="Unassembled WGS sequence"/>
</dbReference>
<keyword evidence="2" id="KW-1133">Transmembrane helix</keyword>
<dbReference type="AlphaFoldDB" id="A0AAJ1U1B7"/>
<sequence>MPPETPDTPDETGPDPVLDPATAAAVRRLLAEARHDEPVPPAVAARLDATLAGLRAERGGSTAPVAPPALPPRPGGDAPIDLAAQRRRRRGSLLLAAAAAVVVVGVGGVAVPRLGGSGDDATSFDSGGQSEGAPGAGQLPQQPSPEGNPEEEEPGASALPPPTAEDRIVAAAGGLAAYDGTLLDGDGRTLSSSSLDDDLAGLLGRVAADPEPAVPTGCGAEPADGAVGVVSELDGENVVVEVTPTPGGAAVRVLGCDGEPRQEEQYGAE</sequence>
<feature type="transmembrane region" description="Helical" evidence="2">
    <location>
        <begin position="93"/>
        <end position="111"/>
    </location>
</feature>
<evidence type="ECO:0000256" key="1">
    <source>
        <dbReference type="SAM" id="MobiDB-lite"/>
    </source>
</evidence>
<comment type="caution">
    <text evidence="3">The sequence shown here is derived from an EMBL/GenBank/DDBJ whole genome shotgun (WGS) entry which is preliminary data.</text>
</comment>
<evidence type="ECO:0000256" key="2">
    <source>
        <dbReference type="SAM" id="Phobius"/>
    </source>
</evidence>
<evidence type="ECO:0000313" key="4">
    <source>
        <dbReference type="Proteomes" id="UP001239215"/>
    </source>
</evidence>
<keyword evidence="2" id="KW-0812">Transmembrane</keyword>
<name>A0AAJ1U1B7_9ACTN</name>